<dbReference type="Pfam" id="PF00999">
    <property type="entry name" value="Na_H_Exchanger"/>
    <property type="match status" value="1"/>
</dbReference>
<feature type="region of interest" description="Disordered" evidence="11">
    <location>
        <begin position="834"/>
        <end position="907"/>
    </location>
</feature>
<feature type="compositionally biased region" description="Low complexity" evidence="11">
    <location>
        <begin position="514"/>
        <end position="523"/>
    </location>
</feature>
<keyword evidence="5 12" id="KW-0812">Transmembrane</keyword>
<feature type="region of interest" description="Disordered" evidence="11">
    <location>
        <begin position="459"/>
        <end position="648"/>
    </location>
</feature>
<evidence type="ECO:0000256" key="6">
    <source>
        <dbReference type="ARBA" id="ARBA00022989"/>
    </source>
</evidence>
<proteinExistence type="inferred from homology"/>
<sequence length="907" mass="99156">MAWDHLSITRPHLVYIILGGFTSLFMLCSSIIKERFYIGEATVATLCGIIFGPHAANLINPLEWGNVDIVTIEFSRIVLVVQCFAVGVELPKFYMERHWKSVIYLLGPVMAFGWLITSLFVWWMVPALNWLDSLVVAACITATDPVLASSVVGKGKFAKRVPKHLRDLLSAESGCNDGMAFPFVYLALYLISEHLDARHTIKHWVLYTILYECVFGCILGFAIGYIARHAIKFAESREYIDRESFLVFYFVLSLFSAGVGSMLGVDDLLVGFAAGVGFSNDGWFSEKTEESHVSDVIDLLLNLTYFVYFGTIIPWADFNDAAIGLQAWRLVVIAIFVIFFRRIPAMLAFKPLISDIKTWREALFAGHFGPMGVGAIFVALLARAELESGNAVPLAKLPPPDSPNYTLIRLIWPIVTFIVISSIIVHGSSIAVFALGKRINTLKVTMSYTVGPEEGAGGWMNRLPRLSSQSKSQMKTMSDTEGDTDMPEFPPGTLPPIGMPNHFLRRQREEEGSSRAASRASSRVSRRRRRRKDEVGGPVEQSAIYPEKRPSEAPTTPDAADETATPALEKETGAGADTRASSSEAAAEKQPEAPTATPVTVYEQGSKILFENPEGEVLGVTDERPGRAAKPAPEEVSKEEAGPPPQFEWSLDYMKRKFGDVYSKEMDKRKQKADLERKHEPAQAYQFGNTVIVEDADGEVIKTYELPSDKPEGQGPDLMSQGLRYIGLSKVTGRKDGEASSSSPQPTGEGSAAAGAGAGAKKPAGEDDDRHIRFTINGEGRRLTKADFCKEMQKLDARTRKEVVAKSSASPALKKLATMDRADDNVARMAPAITTTVPTDSSRGGSAHGARPAAGAGASTAAGAVDDDETPAERRRREAALGMVGHEDDSDEEEDEPRGRRGIRFAD</sequence>
<dbReference type="PANTHER" id="PTHR31382">
    <property type="entry name" value="NA(+)/H(+) ANTIPORTER"/>
    <property type="match status" value="1"/>
</dbReference>
<dbReference type="GO" id="GO:0042391">
    <property type="term" value="P:regulation of membrane potential"/>
    <property type="evidence" value="ECO:0007669"/>
    <property type="project" value="InterPro"/>
</dbReference>
<feature type="domain" description="Alkali metal cation/H+ antiporter Nha1 C-terminal" evidence="14">
    <location>
        <begin position="459"/>
        <end position="892"/>
    </location>
</feature>
<feature type="domain" description="Cation/H+ exchanger transmembrane" evidence="13">
    <location>
        <begin position="26"/>
        <end position="433"/>
    </location>
</feature>
<accession>A0AAE8N054</accession>
<evidence type="ECO:0000256" key="7">
    <source>
        <dbReference type="ARBA" id="ARBA00023053"/>
    </source>
</evidence>
<dbReference type="Proteomes" id="UP001187682">
    <property type="component" value="Unassembled WGS sequence"/>
</dbReference>
<feature type="transmembrane region" description="Helical" evidence="12">
    <location>
        <begin position="362"/>
        <end position="382"/>
    </location>
</feature>
<dbReference type="PANTHER" id="PTHR31382:SF4">
    <property type="entry name" value="NA(+)_H(+) ANTIPORTER"/>
    <property type="match status" value="1"/>
</dbReference>
<evidence type="ECO:0000256" key="8">
    <source>
        <dbReference type="ARBA" id="ARBA00023065"/>
    </source>
</evidence>
<comment type="similarity">
    <text evidence="2">Belongs to the fungal Na(+)/H(+) exchanger family.</text>
</comment>
<keyword evidence="4" id="KW-0050">Antiport</keyword>
<evidence type="ECO:0000256" key="9">
    <source>
        <dbReference type="ARBA" id="ARBA00023136"/>
    </source>
</evidence>
<dbReference type="Gene3D" id="1.20.1530.20">
    <property type="match status" value="1"/>
</dbReference>
<feature type="transmembrane region" description="Helical" evidence="12">
    <location>
        <begin position="246"/>
        <end position="262"/>
    </location>
</feature>
<feature type="compositionally biased region" description="Low complexity" evidence="11">
    <location>
        <begin position="841"/>
        <end position="864"/>
    </location>
</feature>
<feature type="compositionally biased region" description="Pro residues" evidence="11">
    <location>
        <begin position="488"/>
        <end position="498"/>
    </location>
</feature>
<feature type="transmembrane region" description="Helical" evidence="12">
    <location>
        <begin position="102"/>
        <end position="124"/>
    </location>
</feature>
<organism evidence="15 16">
    <name type="scientific">Cephalotrichum gorgonifer</name>
    <dbReference type="NCBI Taxonomy" id="2041049"/>
    <lineage>
        <taxon>Eukaryota</taxon>
        <taxon>Fungi</taxon>
        <taxon>Dikarya</taxon>
        <taxon>Ascomycota</taxon>
        <taxon>Pezizomycotina</taxon>
        <taxon>Sordariomycetes</taxon>
        <taxon>Hypocreomycetidae</taxon>
        <taxon>Microascales</taxon>
        <taxon>Microascaceae</taxon>
        <taxon>Cephalotrichum</taxon>
    </lineage>
</organism>
<feature type="transmembrane region" description="Helical" evidence="12">
    <location>
        <begin position="410"/>
        <end position="436"/>
    </location>
</feature>
<evidence type="ECO:0000256" key="10">
    <source>
        <dbReference type="ARBA" id="ARBA00023201"/>
    </source>
</evidence>
<feature type="compositionally biased region" description="Low complexity" evidence="11">
    <location>
        <begin position="552"/>
        <end position="567"/>
    </location>
</feature>
<keyword evidence="9 12" id="KW-0472">Membrane</keyword>
<reference evidence="15" key="1">
    <citation type="submission" date="2018-03" db="EMBL/GenBank/DDBJ databases">
        <authorList>
            <person name="Guldener U."/>
        </authorList>
    </citation>
    <scope>NUCLEOTIDE SEQUENCE</scope>
</reference>
<feature type="transmembrane region" description="Helical" evidence="12">
    <location>
        <begin position="12"/>
        <end position="29"/>
    </location>
</feature>
<name>A0AAE8N054_9PEZI</name>
<evidence type="ECO:0000313" key="15">
    <source>
        <dbReference type="EMBL" id="SPO03034.1"/>
    </source>
</evidence>
<dbReference type="GO" id="GO:0036376">
    <property type="term" value="P:sodium ion export across plasma membrane"/>
    <property type="evidence" value="ECO:0007669"/>
    <property type="project" value="InterPro"/>
</dbReference>
<feature type="compositionally biased region" description="Low complexity" evidence="11">
    <location>
        <begin position="467"/>
        <end position="477"/>
    </location>
</feature>
<dbReference type="GO" id="GO:0005886">
    <property type="term" value="C:plasma membrane"/>
    <property type="evidence" value="ECO:0007669"/>
    <property type="project" value="InterPro"/>
</dbReference>
<dbReference type="GO" id="GO:0030007">
    <property type="term" value="P:intracellular potassium ion homeostasis"/>
    <property type="evidence" value="ECO:0007669"/>
    <property type="project" value="TreeGrafter"/>
</dbReference>
<dbReference type="GO" id="GO:0120029">
    <property type="term" value="P:proton export across plasma membrane"/>
    <property type="evidence" value="ECO:0007669"/>
    <property type="project" value="InterPro"/>
</dbReference>
<comment type="subcellular location">
    <subcellularLocation>
        <location evidence="1">Membrane</location>
        <topology evidence="1">Multi-pass membrane protein</topology>
    </subcellularLocation>
</comment>
<evidence type="ECO:0000313" key="16">
    <source>
        <dbReference type="Proteomes" id="UP001187682"/>
    </source>
</evidence>
<comment type="caution">
    <text evidence="15">The sequence shown here is derived from an EMBL/GenBank/DDBJ whole genome shotgun (WGS) entry which is preliminary data.</text>
</comment>
<dbReference type="AlphaFoldDB" id="A0AAE8N054"/>
<keyword evidence="16" id="KW-1185">Reference proteome</keyword>
<keyword evidence="8" id="KW-0406">Ion transport</keyword>
<feature type="compositionally biased region" description="Low complexity" evidence="11">
    <location>
        <begin position="748"/>
        <end position="762"/>
    </location>
</feature>
<dbReference type="GO" id="GO:0015385">
    <property type="term" value="F:sodium:proton antiporter activity"/>
    <property type="evidence" value="ECO:0007669"/>
    <property type="project" value="InterPro"/>
</dbReference>
<feature type="region of interest" description="Disordered" evidence="11">
    <location>
        <begin position="727"/>
        <end position="777"/>
    </location>
</feature>
<dbReference type="EMBL" id="ONZQ02000007">
    <property type="protein sequence ID" value="SPO03034.1"/>
    <property type="molecule type" value="Genomic_DNA"/>
</dbReference>
<evidence type="ECO:0000259" key="13">
    <source>
        <dbReference type="Pfam" id="PF00999"/>
    </source>
</evidence>
<keyword evidence="3" id="KW-0813">Transport</keyword>
<gene>
    <name evidence="15" type="ORF">DNG_05715</name>
</gene>
<dbReference type="InterPro" id="IPR006153">
    <property type="entry name" value="Cation/H_exchanger_TM"/>
</dbReference>
<evidence type="ECO:0000256" key="11">
    <source>
        <dbReference type="SAM" id="MobiDB-lite"/>
    </source>
</evidence>
<dbReference type="Pfam" id="PF08619">
    <property type="entry name" value="Nha1_C"/>
    <property type="match status" value="1"/>
</dbReference>
<keyword evidence="10" id="KW-0739">Sodium transport</keyword>
<evidence type="ECO:0000256" key="2">
    <source>
        <dbReference type="ARBA" id="ARBA00005248"/>
    </source>
</evidence>
<protein>
    <submittedName>
        <fullName evidence="15">Related to Na+/H+ antiporter CNH1</fullName>
    </submittedName>
</protein>
<keyword evidence="7" id="KW-0915">Sodium</keyword>
<dbReference type="FunFam" id="1.20.1530.20:FF:000015">
    <property type="entry name" value="Na(+)/H(+) antiporter 2"/>
    <property type="match status" value="1"/>
</dbReference>
<evidence type="ECO:0000259" key="14">
    <source>
        <dbReference type="Pfam" id="PF08619"/>
    </source>
</evidence>
<evidence type="ECO:0000256" key="3">
    <source>
        <dbReference type="ARBA" id="ARBA00022448"/>
    </source>
</evidence>
<feature type="transmembrane region" description="Helical" evidence="12">
    <location>
        <begin position="204"/>
        <end position="226"/>
    </location>
</feature>
<dbReference type="InterPro" id="IPR013928">
    <property type="entry name" value="Cation/H_antiporter_C"/>
</dbReference>
<dbReference type="InterPro" id="IPR038770">
    <property type="entry name" value="Na+/solute_symporter_sf"/>
</dbReference>
<evidence type="ECO:0000256" key="4">
    <source>
        <dbReference type="ARBA" id="ARBA00022449"/>
    </source>
</evidence>
<evidence type="ECO:0000256" key="1">
    <source>
        <dbReference type="ARBA" id="ARBA00004141"/>
    </source>
</evidence>
<keyword evidence="6 12" id="KW-1133">Transmembrane helix</keyword>
<dbReference type="InterPro" id="IPR004712">
    <property type="entry name" value="Na+/H+_antiporter_fungi"/>
</dbReference>
<evidence type="ECO:0000256" key="12">
    <source>
        <dbReference type="SAM" id="Phobius"/>
    </source>
</evidence>
<feature type="compositionally biased region" description="Basic and acidic residues" evidence="11">
    <location>
        <begin position="621"/>
        <end position="641"/>
    </location>
</feature>
<feature type="compositionally biased region" description="Basic and acidic residues" evidence="11">
    <location>
        <begin position="763"/>
        <end position="772"/>
    </location>
</feature>
<feature type="transmembrane region" description="Helical" evidence="12">
    <location>
        <begin position="322"/>
        <end position="341"/>
    </location>
</feature>
<evidence type="ECO:0000256" key="5">
    <source>
        <dbReference type="ARBA" id="ARBA00022692"/>
    </source>
</evidence>